<dbReference type="AlphaFoldDB" id="A0A2P2N3F7"/>
<evidence type="ECO:0000313" key="1">
    <source>
        <dbReference type="EMBL" id="MBX37001.1"/>
    </source>
</evidence>
<proteinExistence type="predicted"/>
<accession>A0A2P2N3F7</accession>
<dbReference type="EMBL" id="GGEC01056517">
    <property type="protein sequence ID" value="MBX37001.1"/>
    <property type="molecule type" value="Transcribed_RNA"/>
</dbReference>
<protein>
    <submittedName>
        <fullName evidence="1">Uncharacterized protein</fullName>
    </submittedName>
</protein>
<sequence>MLIWDIKSYPQPLQKIQGPSYK</sequence>
<reference evidence="1" key="1">
    <citation type="submission" date="2018-02" db="EMBL/GenBank/DDBJ databases">
        <title>Rhizophora mucronata_Transcriptome.</title>
        <authorList>
            <person name="Meera S.P."/>
            <person name="Sreeshan A."/>
            <person name="Augustine A."/>
        </authorList>
    </citation>
    <scope>NUCLEOTIDE SEQUENCE</scope>
    <source>
        <tissue evidence="1">Leaf</tissue>
    </source>
</reference>
<organism evidence="1">
    <name type="scientific">Rhizophora mucronata</name>
    <name type="common">Asiatic mangrove</name>
    <dbReference type="NCBI Taxonomy" id="61149"/>
    <lineage>
        <taxon>Eukaryota</taxon>
        <taxon>Viridiplantae</taxon>
        <taxon>Streptophyta</taxon>
        <taxon>Embryophyta</taxon>
        <taxon>Tracheophyta</taxon>
        <taxon>Spermatophyta</taxon>
        <taxon>Magnoliopsida</taxon>
        <taxon>eudicotyledons</taxon>
        <taxon>Gunneridae</taxon>
        <taxon>Pentapetalae</taxon>
        <taxon>rosids</taxon>
        <taxon>fabids</taxon>
        <taxon>Malpighiales</taxon>
        <taxon>Rhizophoraceae</taxon>
        <taxon>Rhizophora</taxon>
    </lineage>
</organism>
<name>A0A2P2N3F7_RHIMU</name>